<dbReference type="PANTHER" id="PTHR16140">
    <property type="entry name" value="NON-STRUCTURAL MAINTENANCE OF CHROMOSOMES ELEMENT 4"/>
    <property type="match status" value="1"/>
</dbReference>
<evidence type="ECO:0000259" key="8">
    <source>
        <dbReference type="Pfam" id="PF08743"/>
    </source>
</evidence>
<sequence length="310" mass="34532">MQIKGQRHTVVQELEAHRVELIADRPQIARLESVAFEKAIDKSEMIFGNIYFPNAMHKDVVNLKIISTASTRQVGNLMAKGLPFGHTEFLASLAQRATPRNGEVDWAQLGHAVSACVRCVPRMDFMLGPLDRHEVVRAVRRQRKQKPNDDFESVAPLRVKKGGKEQKDPEHIRKAAMKDRFLEPGCSQEFAKFIMNSSSFTETVENMFDFTDFIKHGLTGLSVDTEAGTLNAQFTRILTQDDAAAARSKNKQAVLSFTKQDFVDLIELCGLEGQEPTIPDRRTVDGSDYYDPLVVMENRGGGGGGAHDGE</sequence>
<organism evidence="9 10">
    <name type="scientific">Tribonema minus</name>
    <dbReference type="NCBI Taxonomy" id="303371"/>
    <lineage>
        <taxon>Eukaryota</taxon>
        <taxon>Sar</taxon>
        <taxon>Stramenopiles</taxon>
        <taxon>Ochrophyta</taxon>
        <taxon>PX clade</taxon>
        <taxon>Xanthophyceae</taxon>
        <taxon>Tribonematales</taxon>
        <taxon>Tribonemataceae</taxon>
        <taxon>Tribonema</taxon>
    </lineage>
</organism>
<dbReference type="GO" id="GO:0005634">
    <property type="term" value="C:nucleus"/>
    <property type="evidence" value="ECO:0007669"/>
    <property type="project" value="UniProtKB-SubCell"/>
</dbReference>
<comment type="subcellular location">
    <subcellularLocation>
        <location evidence="1 7">Nucleus</location>
    </subcellularLocation>
</comment>
<protein>
    <recommendedName>
        <fullName evidence="7">Non-structural maintenance of chromosomes element 4</fullName>
    </recommendedName>
</protein>
<keyword evidence="10" id="KW-1185">Reference proteome</keyword>
<evidence type="ECO:0000256" key="6">
    <source>
        <dbReference type="ARBA" id="ARBA00023242"/>
    </source>
</evidence>
<evidence type="ECO:0000256" key="4">
    <source>
        <dbReference type="ARBA" id="ARBA00023172"/>
    </source>
</evidence>
<evidence type="ECO:0000256" key="1">
    <source>
        <dbReference type="ARBA" id="ARBA00004123"/>
    </source>
</evidence>
<name>A0A835Z541_9STRA</name>
<keyword evidence="3 7" id="KW-0227">DNA damage</keyword>
<dbReference type="InterPro" id="IPR014854">
    <property type="entry name" value="Nse4_C"/>
</dbReference>
<accession>A0A835Z541</accession>
<keyword evidence="5 7" id="KW-0234">DNA repair</keyword>
<dbReference type="EMBL" id="JAFCMP010000112">
    <property type="protein sequence ID" value="KAG5186299.1"/>
    <property type="molecule type" value="Genomic_DNA"/>
</dbReference>
<comment type="caution">
    <text evidence="9">The sequence shown here is derived from an EMBL/GenBank/DDBJ whole genome shotgun (WGS) entry which is preliminary data.</text>
</comment>
<comment type="subunit">
    <text evidence="7">Component of the SMC5-SMC6 complex.</text>
</comment>
<evidence type="ECO:0000313" key="9">
    <source>
        <dbReference type="EMBL" id="KAG5186299.1"/>
    </source>
</evidence>
<dbReference type="PANTHER" id="PTHR16140:SF0">
    <property type="entry name" value="NON-STRUCTURAL MAINTENANCE OF CHROMOSOMES ELEMENT 4"/>
    <property type="match status" value="1"/>
</dbReference>
<evidence type="ECO:0000256" key="2">
    <source>
        <dbReference type="ARBA" id="ARBA00008997"/>
    </source>
</evidence>
<dbReference type="GO" id="GO:0006310">
    <property type="term" value="P:DNA recombination"/>
    <property type="evidence" value="ECO:0007669"/>
    <property type="project" value="UniProtKB-UniRule"/>
</dbReference>
<evidence type="ECO:0000256" key="7">
    <source>
        <dbReference type="RuleBase" id="RU365071"/>
    </source>
</evidence>
<keyword evidence="6 7" id="KW-0539">Nucleus</keyword>
<dbReference type="AlphaFoldDB" id="A0A835Z541"/>
<keyword evidence="4 7" id="KW-0233">DNA recombination</keyword>
<dbReference type="InterPro" id="IPR027786">
    <property type="entry name" value="Nse4/EID"/>
</dbReference>
<dbReference type="Proteomes" id="UP000664859">
    <property type="component" value="Unassembled WGS sequence"/>
</dbReference>
<dbReference type="GO" id="GO:0006281">
    <property type="term" value="P:DNA repair"/>
    <property type="evidence" value="ECO:0007669"/>
    <property type="project" value="UniProtKB-UniRule"/>
</dbReference>
<proteinExistence type="inferred from homology"/>
<evidence type="ECO:0000256" key="3">
    <source>
        <dbReference type="ARBA" id="ARBA00022763"/>
    </source>
</evidence>
<evidence type="ECO:0000256" key="5">
    <source>
        <dbReference type="ARBA" id="ARBA00023204"/>
    </source>
</evidence>
<dbReference type="Pfam" id="PF08743">
    <property type="entry name" value="Nse4_C"/>
    <property type="match status" value="1"/>
</dbReference>
<gene>
    <name evidence="9" type="ORF">JKP88DRAFT_346513</name>
</gene>
<feature type="domain" description="Non-structural maintenance of chromosome element 4 C-terminal" evidence="8">
    <location>
        <begin position="189"/>
        <end position="271"/>
    </location>
</feature>
<comment type="function">
    <text evidence="7">Component of the SMC5-SMC6 complex, that promotes sister chromatid alignment after DNA damage and facilitates double-stranded DNA breaks (DSBs) repair via homologous recombination between sister chromatids.</text>
</comment>
<comment type="similarity">
    <text evidence="2 7">Belongs to the NSE4 family.</text>
</comment>
<reference evidence="9" key="1">
    <citation type="submission" date="2021-02" db="EMBL/GenBank/DDBJ databases">
        <title>First Annotated Genome of the Yellow-green Alga Tribonema minus.</title>
        <authorList>
            <person name="Mahan K.M."/>
        </authorList>
    </citation>
    <scope>NUCLEOTIDE SEQUENCE</scope>
    <source>
        <strain evidence="9">UTEX B ZZ1240</strain>
    </source>
</reference>
<dbReference type="OrthoDB" id="361242at2759"/>
<evidence type="ECO:0000313" key="10">
    <source>
        <dbReference type="Proteomes" id="UP000664859"/>
    </source>
</evidence>
<dbReference type="GO" id="GO:0030915">
    <property type="term" value="C:Smc5-Smc6 complex"/>
    <property type="evidence" value="ECO:0007669"/>
    <property type="project" value="UniProtKB-UniRule"/>
</dbReference>